<organism evidence="1">
    <name type="scientific">marine sediment metagenome</name>
    <dbReference type="NCBI Taxonomy" id="412755"/>
    <lineage>
        <taxon>unclassified sequences</taxon>
        <taxon>metagenomes</taxon>
        <taxon>ecological metagenomes</taxon>
    </lineage>
</organism>
<comment type="caution">
    <text evidence="1">The sequence shown here is derived from an EMBL/GenBank/DDBJ whole genome shotgun (WGS) entry which is preliminary data.</text>
</comment>
<sequence length="163" mass="19187">MAKDKKSDLEELKKDYIKIQKKHNLPEFEELNEDFQIEKTAEIETDFLIREVRKLVADKLASYLRFVETLLNPTNAPMFVFSIIKTLGADEKKKLSEVYEKLAKNEIRLIELDTVFSEKAEAEFIKNSHKLWQQVKKDTLKILKVVEKNLDNKFETNNKGYFG</sequence>
<reference evidence="1" key="1">
    <citation type="journal article" date="2014" name="Front. Microbiol.">
        <title>High frequency of phylogenetically diverse reductive dehalogenase-homologous genes in deep subseafloor sedimentary metagenomes.</title>
        <authorList>
            <person name="Kawai M."/>
            <person name="Futagami T."/>
            <person name="Toyoda A."/>
            <person name="Takaki Y."/>
            <person name="Nishi S."/>
            <person name="Hori S."/>
            <person name="Arai W."/>
            <person name="Tsubouchi T."/>
            <person name="Morono Y."/>
            <person name="Uchiyama I."/>
            <person name="Ito T."/>
            <person name="Fujiyama A."/>
            <person name="Inagaki F."/>
            <person name="Takami H."/>
        </authorList>
    </citation>
    <scope>NUCLEOTIDE SEQUENCE</scope>
    <source>
        <strain evidence="1">Expedition CK06-06</strain>
    </source>
</reference>
<name>X1BR98_9ZZZZ</name>
<proteinExistence type="predicted"/>
<accession>X1BR98</accession>
<gene>
    <name evidence="1" type="ORF">S01H4_51297</name>
</gene>
<evidence type="ECO:0000313" key="1">
    <source>
        <dbReference type="EMBL" id="GAG98274.1"/>
    </source>
</evidence>
<dbReference type="EMBL" id="BART01029193">
    <property type="protein sequence ID" value="GAG98274.1"/>
    <property type="molecule type" value="Genomic_DNA"/>
</dbReference>
<dbReference type="AlphaFoldDB" id="X1BR98"/>
<protein>
    <submittedName>
        <fullName evidence="1">Uncharacterized protein</fullName>
    </submittedName>
</protein>